<evidence type="ECO:0000313" key="6">
    <source>
        <dbReference type="Proteomes" id="UP000002058"/>
    </source>
</evidence>
<gene>
    <name evidence="5" type="ORF">UREG_02556</name>
</gene>
<evidence type="ECO:0000256" key="3">
    <source>
        <dbReference type="ARBA" id="ARBA00022842"/>
    </source>
</evidence>
<organism evidence="5 6">
    <name type="scientific">Uncinocarpus reesii (strain UAMH 1704)</name>
    <dbReference type="NCBI Taxonomy" id="336963"/>
    <lineage>
        <taxon>Eukaryota</taxon>
        <taxon>Fungi</taxon>
        <taxon>Dikarya</taxon>
        <taxon>Ascomycota</taxon>
        <taxon>Pezizomycotina</taxon>
        <taxon>Eurotiomycetes</taxon>
        <taxon>Eurotiomycetidae</taxon>
        <taxon>Onygenales</taxon>
        <taxon>Onygenaceae</taxon>
        <taxon>Uncinocarpus</taxon>
    </lineage>
</organism>
<feature type="domain" description="PAP-associated" evidence="4">
    <location>
        <begin position="384"/>
        <end position="459"/>
    </location>
</feature>
<evidence type="ECO:0000256" key="2">
    <source>
        <dbReference type="ARBA" id="ARBA00022723"/>
    </source>
</evidence>
<keyword evidence="2" id="KW-0479">Metal-binding</keyword>
<dbReference type="KEGG" id="ure:UREG_02556"/>
<dbReference type="EMBL" id="CH476615">
    <property type="protein sequence ID" value="EEP77707.1"/>
    <property type="molecule type" value="Genomic_DNA"/>
</dbReference>
<dbReference type="GO" id="GO:0046872">
    <property type="term" value="F:metal ion binding"/>
    <property type="evidence" value="ECO:0007669"/>
    <property type="project" value="UniProtKB-KW"/>
</dbReference>
<dbReference type="OrthoDB" id="407432at2759"/>
<dbReference type="VEuPathDB" id="FungiDB:UREG_02556"/>
<protein>
    <recommendedName>
        <fullName evidence="4">PAP-associated domain-containing protein</fullName>
    </recommendedName>
</protein>
<dbReference type="eggNOG" id="KOG2277">
    <property type="taxonomic scope" value="Eukaryota"/>
</dbReference>
<dbReference type="InParanoid" id="C4JGP4"/>
<proteinExistence type="predicted"/>
<dbReference type="InterPro" id="IPR002058">
    <property type="entry name" value="PAP_assoc"/>
</dbReference>
<keyword evidence="1" id="KW-0808">Transferase</keyword>
<dbReference type="SUPFAM" id="SSF81631">
    <property type="entry name" value="PAP/OAS1 substrate-binding domain"/>
    <property type="match status" value="1"/>
</dbReference>
<dbReference type="OMA" id="YRACDDR"/>
<keyword evidence="3" id="KW-0460">Magnesium</keyword>
<dbReference type="STRING" id="336963.C4JGP4"/>
<keyword evidence="6" id="KW-1185">Reference proteome</keyword>
<dbReference type="RefSeq" id="XP_002543040.1">
    <property type="nucleotide sequence ID" value="XM_002542994.1"/>
</dbReference>
<dbReference type="Proteomes" id="UP000002058">
    <property type="component" value="Unassembled WGS sequence"/>
</dbReference>
<dbReference type="AlphaFoldDB" id="C4JGP4"/>
<dbReference type="GeneID" id="8441927"/>
<sequence length="521" mass="60634">MPHSVADQTDKPMKRLNCASKHREMNNWEGKDTIAYLSESSKENFLSLPDEAHARLQLASAQLNSQNSAAQRLLVGKLQPLKISAVEQYELARYRIDWPSPTAEKHVAVLPPRRKPSNTVLARIRYNKTKEDYMEYLWAQVPRWEISSGHLKRREATRVRLVKYAAKAVRERMKELGPANLYVHSAITVLWEFPCRFRGPPRLRWTSLLSPRRSPSTLDTELPHILEQAYISAGYNVYLVGGESTILTVWEKHSTESSEAIPLYNIHFSSVALKMRTTHLLRCYRACDDRVYELGVFIKHWAHARQIDDPRNGTLPSFCYILMLLHYLMNVVKPPVIPNLQLSNIGLRNLEWVEGHETFFWDNFEEIAKASRKGKLTCNHQPGAELLRGFFTYYSPKEYNGNYRFSRFPKFNWKYHVVSVRSPGLTLKEQRNWDTFNFRPDGTRSWHFLAIEDPFNPNNNITKDINAETVYLIREEFERVNMIMNQARYISGFGWEWVNSNGLAGEDVFDDRLAPILALQN</sequence>
<dbReference type="Pfam" id="PF03828">
    <property type="entry name" value="PAP_assoc"/>
    <property type="match status" value="1"/>
</dbReference>
<evidence type="ECO:0000256" key="1">
    <source>
        <dbReference type="ARBA" id="ARBA00022679"/>
    </source>
</evidence>
<dbReference type="Gene3D" id="1.10.1410.10">
    <property type="match status" value="1"/>
</dbReference>
<dbReference type="PANTHER" id="PTHR12271:SF40">
    <property type="entry name" value="POLY(A) RNA POLYMERASE GLD2"/>
    <property type="match status" value="1"/>
</dbReference>
<evidence type="ECO:0000313" key="5">
    <source>
        <dbReference type="EMBL" id="EEP77707.1"/>
    </source>
</evidence>
<name>C4JGP4_UNCRE</name>
<dbReference type="GO" id="GO:0050265">
    <property type="term" value="F:RNA uridylyltransferase activity"/>
    <property type="evidence" value="ECO:0007669"/>
    <property type="project" value="TreeGrafter"/>
</dbReference>
<dbReference type="HOGENOM" id="CLU_447562_0_0_1"/>
<dbReference type="GO" id="GO:0031123">
    <property type="term" value="P:RNA 3'-end processing"/>
    <property type="evidence" value="ECO:0007669"/>
    <property type="project" value="TreeGrafter"/>
</dbReference>
<dbReference type="PANTHER" id="PTHR12271">
    <property type="entry name" value="POLY A POLYMERASE CID PAP -RELATED"/>
    <property type="match status" value="1"/>
</dbReference>
<accession>C4JGP4</accession>
<reference evidence="6" key="1">
    <citation type="journal article" date="2009" name="Genome Res.">
        <title>Comparative genomic analyses of the human fungal pathogens Coccidioides and their relatives.</title>
        <authorList>
            <person name="Sharpton T.J."/>
            <person name="Stajich J.E."/>
            <person name="Rounsley S.D."/>
            <person name="Gardner M.J."/>
            <person name="Wortman J.R."/>
            <person name="Jordar V.S."/>
            <person name="Maiti R."/>
            <person name="Kodira C.D."/>
            <person name="Neafsey D.E."/>
            <person name="Zeng Q."/>
            <person name="Hung C.-Y."/>
            <person name="McMahan C."/>
            <person name="Muszewska A."/>
            <person name="Grynberg M."/>
            <person name="Mandel M.A."/>
            <person name="Kellner E.M."/>
            <person name="Barker B.M."/>
            <person name="Galgiani J.N."/>
            <person name="Orbach M.J."/>
            <person name="Kirkland T.N."/>
            <person name="Cole G.T."/>
            <person name="Henn M.R."/>
            <person name="Birren B.W."/>
            <person name="Taylor J.W."/>
        </authorList>
    </citation>
    <scope>NUCLEOTIDE SEQUENCE [LARGE SCALE GENOMIC DNA]</scope>
    <source>
        <strain evidence="6">UAMH 1704</strain>
    </source>
</reference>
<evidence type="ECO:0000259" key="4">
    <source>
        <dbReference type="Pfam" id="PF03828"/>
    </source>
</evidence>